<evidence type="ECO:0000313" key="11">
    <source>
        <dbReference type="Proteomes" id="UP000313312"/>
    </source>
</evidence>
<dbReference type="PANTHER" id="PTHR48069:SF3">
    <property type="entry name" value="DIHYDROFOLATE REDUCTASE"/>
    <property type="match status" value="1"/>
</dbReference>
<dbReference type="GO" id="GO:0046655">
    <property type="term" value="P:folic acid metabolic process"/>
    <property type="evidence" value="ECO:0007669"/>
    <property type="project" value="TreeGrafter"/>
</dbReference>
<dbReference type="InterPro" id="IPR024072">
    <property type="entry name" value="DHFR-like_dom_sf"/>
</dbReference>
<dbReference type="UniPathway" id="UPA00077">
    <property type="reaction ID" value="UER00158"/>
</dbReference>
<dbReference type="GO" id="GO:0005829">
    <property type="term" value="C:cytosol"/>
    <property type="evidence" value="ECO:0007669"/>
    <property type="project" value="TreeGrafter"/>
</dbReference>
<dbReference type="EMBL" id="QFCR01000003">
    <property type="protein sequence ID" value="TNK90888.1"/>
    <property type="molecule type" value="Genomic_DNA"/>
</dbReference>
<dbReference type="PANTHER" id="PTHR48069">
    <property type="entry name" value="DIHYDROFOLATE REDUCTASE"/>
    <property type="match status" value="1"/>
</dbReference>
<dbReference type="PRINTS" id="PR00070">
    <property type="entry name" value="DHFR"/>
</dbReference>
<gene>
    <name evidence="10" type="ORF">DID87_01945</name>
</gene>
<dbReference type="GO" id="GO:0046452">
    <property type="term" value="P:dihydrofolate metabolic process"/>
    <property type="evidence" value="ECO:0007669"/>
    <property type="project" value="TreeGrafter"/>
</dbReference>
<proteinExistence type="inferred from homology"/>
<comment type="function">
    <text evidence="7">Key enzyme in folate metabolism. Catalyzes an essential reaction for de novo glycine and purine synthesis, and for DNA precursor synthesis.</text>
</comment>
<dbReference type="Proteomes" id="UP000313312">
    <property type="component" value="Unassembled WGS sequence"/>
</dbReference>
<dbReference type="CDD" id="cd00209">
    <property type="entry name" value="DHFR"/>
    <property type="match status" value="1"/>
</dbReference>
<evidence type="ECO:0000256" key="5">
    <source>
        <dbReference type="ARBA" id="ARBA00022857"/>
    </source>
</evidence>
<evidence type="ECO:0000256" key="3">
    <source>
        <dbReference type="ARBA" id="ARBA00012856"/>
    </source>
</evidence>
<keyword evidence="6 7" id="KW-0560">Oxidoreductase</keyword>
<dbReference type="GO" id="GO:0006730">
    <property type="term" value="P:one-carbon metabolic process"/>
    <property type="evidence" value="ECO:0007669"/>
    <property type="project" value="UniProtKB-KW"/>
</dbReference>
<sequence>MLAFIWAEAANKVIGKDGNLPWHIADDMAFFKETTLNHQIICGYTTFKSFGRPLPKRKNLILTHRDPSEFPESVTVFNSKDDLLQYANKFPNEMIFVVGGRAIYQELLPYTDYLYRTKIDKNVDGDTKMVEINYDNFKLIKKIDGKDNLDYPHHFEIYQRKNK</sequence>
<evidence type="ECO:0000313" key="10">
    <source>
        <dbReference type="EMBL" id="TNK90888.1"/>
    </source>
</evidence>
<evidence type="ECO:0000256" key="1">
    <source>
        <dbReference type="ARBA" id="ARBA00004903"/>
    </source>
</evidence>
<protein>
    <recommendedName>
        <fullName evidence="3 7">Dihydrofolate reductase</fullName>
        <ecNumber evidence="3 7">1.5.1.3</ecNumber>
    </recommendedName>
</protein>
<dbReference type="GO" id="GO:0050661">
    <property type="term" value="F:NADP binding"/>
    <property type="evidence" value="ECO:0007669"/>
    <property type="project" value="InterPro"/>
</dbReference>
<evidence type="ECO:0000256" key="4">
    <source>
        <dbReference type="ARBA" id="ARBA00022563"/>
    </source>
</evidence>
<dbReference type="InterPro" id="IPR001796">
    <property type="entry name" value="DHFR_dom"/>
</dbReference>
<dbReference type="RefSeq" id="WP_056957795.1">
    <property type="nucleotide sequence ID" value="NZ_BAAAXT010000001.1"/>
</dbReference>
<comment type="caution">
    <text evidence="10">The sequence shown here is derived from an EMBL/GenBank/DDBJ whole genome shotgun (WGS) entry which is preliminary data.</text>
</comment>
<dbReference type="InterPro" id="IPR017925">
    <property type="entry name" value="DHFR_CS"/>
</dbReference>
<dbReference type="GO" id="GO:0004146">
    <property type="term" value="F:dihydrofolate reductase activity"/>
    <property type="evidence" value="ECO:0007669"/>
    <property type="project" value="UniProtKB-EC"/>
</dbReference>
<name>A0A5C4TKQ8_FRUSA</name>
<feature type="domain" description="DHFR" evidence="9">
    <location>
        <begin position="1"/>
        <end position="160"/>
    </location>
</feature>
<dbReference type="Gene3D" id="3.40.430.10">
    <property type="entry name" value="Dihydrofolate Reductase, subunit A"/>
    <property type="match status" value="1"/>
</dbReference>
<dbReference type="GO" id="GO:0046654">
    <property type="term" value="P:tetrahydrofolate biosynthetic process"/>
    <property type="evidence" value="ECO:0007669"/>
    <property type="project" value="UniProtKB-UniPathway"/>
</dbReference>
<comment type="catalytic activity">
    <reaction evidence="7">
        <text>(6S)-5,6,7,8-tetrahydrofolate + NADP(+) = 7,8-dihydrofolate + NADPH + H(+)</text>
        <dbReference type="Rhea" id="RHEA:15009"/>
        <dbReference type="ChEBI" id="CHEBI:15378"/>
        <dbReference type="ChEBI" id="CHEBI:57451"/>
        <dbReference type="ChEBI" id="CHEBI:57453"/>
        <dbReference type="ChEBI" id="CHEBI:57783"/>
        <dbReference type="ChEBI" id="CHEBI:58349"/>
        <dbReference type="EC" id="1.5.1.3"/>
    </reaction>
</comment>
<dbReference type="PROSITE" id="PS51330">
    <property type="entry name" value="DHFR_2"/>
    <property type="match status" value="1"/>
</dbReference>
<keyword evidence="4 7" id="KW-0554">One-carbon metabolism</keyword>
<evidence type="ECO:0000259" key="9">
    <source>
        <dbReference type="PROSITE" id="PS51330"/>
    </source>
</evidence>
<keyword evidence="5 7" id="KW-0521">NADP</keyword>
<dbReference type="InterPro" id="IPR012259">
    <property type="entry name" value="DHFR"/>
</dbReference>
<dbReference type="AlphaFoldDB" id="A0A5C4TKQ8"/>
<comment type="pathway">
    <text evidence="1 7">Cofactor biosynthesis; tetrahydrofolate biosynthesis; 5,6,7,8-tetrahydrofolate from 7,8-dihydrofolate: step 1/1.</text>
</comment>
<evidence type="ECO:0000256" key="7">
    <source>
        <dbReference type="PIRNR" id="PIRNR000194"/>
    </source>
</evidence>
<reference evidence="10 11" key="1">
    <citation type="submission" date="2018-05" db="EMBL/GenBank/DDBJ databases">
        <title>Lactobacillus sanfranciscensis Ah4 draft denome sequence.</title>
        <authorList>
            <person name="Zhang G."/>
        </authorList>
    </citation>
    <scope>NUCLEOTIDE SEQUENCE [LARGE SCALE GENOMIC DNA]</scope>
    <source>
        <strain evidence="10 11">Ah4</strain>
    </source>
</reference>
<evidence type="ECO:0000256" key="6">
    <source>
        <dbReference type="ARBA" id="ARBA00023002"/>
    </source>
</evidence>
<comment type="similarity">
    <text evidence="2 7 8">Belongs to the dihydrofolate reductase family.</text>
</comment>
<evidence type="ECO:0000256" key="2">
    <source>
        <dbReference type="ARBA" id="ARBA00009539"/>
    </source>
</evidence>
<organism evidence="10 11">
    <name type="scientific">Fructilactobacillus sanfranciscensis</name>
    <name type="common">Lactobacillus sanfranciscensis</name>
    <dbReference type="NCBI Taxonomy" id="1625"/>
    <lineage>
        <taxon>Bacteria</taxon>
        <taxon>Bacillati</taxon>
        <taxon>Bacillota</taxon>
        <taxon>Bacilli</taxon>
        <taxon>Lactobacillales</taxon>
        <taxon>Lactobacillaceae</taxon>
        <taxon>Fructilactobacillus</taxon>
    </lineage>
</organism>
<accession>A0A5C4TKQ8</accession>
<dbReference type="SUPFAM" id="SSF53597">
    <property type="entry name" value="Dihydrofolate reductase-like"/>
    <property type="match status" value="1"/>
</dbReference>
<dbReference type="PIRSF" id="PIRSF000194">
    <property type="entry name" value="DHFR"/>
    <property type="match status" value="1"/>
</dbReference>
<evidence type="ECO:0000256" key="8">
    <source>
        <dbReference type="RuleBase" id="RU004474"/>
    </source>
</evidence>
<dbReference type="PROSITE" id="PS00075">
    <property type="entry name" value="DHFR_1"/>
    <property type="match status" value="1"/>
</dbReference>
<dbReference type="EC" id="1.5.1.3" evidence="3 7"/>
<dbReference type="Pfam" id="PF00186">
    <property type="entry name" value="DHFR_1"/>
    <property type="match status" value="1"/>
</dbReference>